<evidence type="ECO:0000313" key="4">
    <source>
        <dbReference type="EMBL" id="MQY02708.1"/>
    </source>
</evidence>
<evidence type="ECO:0000256" key="1">
    <source>
        <dbReference type="SAM" id="MobiDB-lite"/>
    </source>
</evidence>
<feature type="region of interest" description="Disordered" evidence="1">
    <location>
        <begin position="167"/>
        <end position="203"/>
    </location>
</feature>
<organism evidence="4 5">
    <name type="scientific">Actinomadura macrotermitis</name>
    <dbReference type="NCBI Taxonomy" id="2585200"/>
    <lineage>
        <taxon>Bacteria</taxon>
        <taxon>Bacillati</taxon>
        <taxon>Actinomycetota</taxon>
        <taxon>Actinomycetes</taxon>
        <taxon>Streptosporangiales</taxon>
        <taxon>Thermomonosporaceae</taxon>
        <taxon>Actinomadura</taxon>
    </lineage>
</organism>
<dbReference type="InterPro" id="IPR015020">
    <property type="entry name" value="Rv2525c-like_Glyco_Hydro-like"/>
</dbReference>
<dbReference type="AlphaFoldDB" id="A0A7K0BNE5"/>
<feature type="signal peptide" evidence="2">
    <location>
        <begin position="1"/>
        <end position="22"/>
    </location>
</feature>
<feature type="chain" id="PRO_5029614859" description="Rv2525c-like glycoside hydrolase-like domain-containing protein" evidence="2">
    <location>
        <begin position="23"/>
        <end position="424"/>
    </location>
</feature>
<feature type="compositionally biased region" description="Acidic residues" evidence="1">
    <location>
        <begin position="182"/>
        <end position="195"/>
    </location>
</feature>
<proteinExistence type="predicted"/>
<keyword evidence="5" id="KW-1185">Reference proteome</keyword>
<feature type="domain" description="Rv2525c-like glycoside hydrolase-like" evidence="3">
    <location>
        <begin position="220"/>
        <end position="419"/>
    </location>
</feature>
<evidence type="ECO:0000256" key="2">
    <source>
        <dbReference type="SAM" id="SignalP"/>
    </source>
</evidence>
<dbReference type="Proteomes" id="UP000487268">
    <property type="component" value="Unassembled WGS sequence"/>
</dbReference>
<reference evidence="4 5" key="1">
    <citation type="submission" date="2019-10" db="EMBL/GenBank/DDBJ databases">
        <title>Actinomadura rubteroloni sp. nov. and Actinomadura macrotermitis sp. nov., isolated from the gut of fungus growing-termite Macrotermes natalensis.</title>
        <authorList>
            <person name="Benndorf R."/>
            <person name="Martin K."/>
            <person name="Kuefner M."/>
            <person name="De Beer W."/>
            <person name="Kaster A.-K."/>
            <person name="Vollmers J."/>
            <person name="Poulsen M."/>
            <person name="Beemelmanns C."/>
        </authorList>
    </citation>
    <scope>NUCLEOTIDE SEQUENCE [LARGE SCALE GENOMIC DNA]</scope>
    <source>
        <strain evidence="4 5">RB68</strain>
    </source>
</reference>
<evidence type="ECO:0000259" key="3">
    <source>
        <dbReference type="Pfam" id="PF08924"/>
    </source>
</evidence>
<evidence type="ECO:0000313" key="5">
    <source>
        <dbReference type="Proteomes" id="UP000487268"/>
    </source>
</evidence>
<dbReference type="SUPFAM" id="SSF51445">
    <property type="entry name" value="(Trans)glycosidases"/>
    <property type="match status" value="1"/>
</dbReference>
<accession>A0A7K0BNE5</accession>
<dbReference type="InterPro" id="IPR017853">
    <property type="entry name" value="GH"/>
</dbReference>
<dbReference type="RefSeq" id="WP_153530825.1">
    <property type="nucleotide sequence ID" value="NZ_WEGH01000001.1"/>
</dbReference>
<gene>
    <name evidence="4" type="ORF">ACRB68_07420</name>
</gene>
<dbReference type="EMBL" id="WEGH01000001">
    <property type="protein sequence ID" value="MQY02708.1"/>
    <property type="molecule type" value="Genomic_DNA"/>
</dbReference>
<comment type="caution">
    <text evidence="4">The sequence shown here is derived from an EMBL/GenBank/DDBJ whole genome shotgun (WGS) entry which is preliminary data.</text>
</comment>
<sequence>MRHAAVLGLSLTVLAAAPVVTAAAGTPAPRSAADPPAALSGRPFVAYRGLRIPVPAGWEVHRLDRDPTRCVRFDRRAIYLGRPGPQADCPARVVDRTEAVLVEPVGDASARRRLWARPDLPARVPLRTTADHRIEMPLPEAGVRVTGTYGADEQALRDTLRASRIAGAWPAEPVPRHGTPDAPDEDDEEDTPEEADMNRPWATGKGFDTCAAPALASMAAWRKAYDVANIYIGGAARGCAQPNLDAAWVRTVRKMGYRLIPTYVGPQSPCSRYRVHFDPKDAAGEGTRAARDAVRQADALGIPEGKPIYYDMEAYDSRKDSCRKPVLRFLDAWSREVARLDYVPGVYSSIASGVRDLGKAGDITKPDAIWFARWDGEPTIYDDLLEEDWWHPHRRIKQYRGGHRERHGGVTINVDSNTVDGRVY</sequence>
<dbReference type="OrthoDB" id="5171321at2"/>
<keyword evidence="2" id="KW-0732">Signal</keyword>
<protein>
    <recommendedName>
        <fullName evidence="3">Rv2525c-like glycoside hydrolase-like domain-containing protein</fullName>
    </recommendedName>
</protein>
<name>A0A7K0BNE5_9ACTN</name>
<dbReference type="Gene3D" id="3.20.20.80">
    <property type="entry name" value="Glycosidases"/>
    <property type="match status" value="1"/>
</dbReference>
<dbReference type="Pfam" id="PF08924">
    <property type="entry name" value="Rv2525c_GlyHyd-like"/>
    <property type="match status" value="1"/>
</dbReference>